<dbReference type="EMBL" id="FRFE01000012">
    <property type="protein sequence ID" value="SHO49086.1"/>
    <property type="molecule type" value="Genomic_DNA"/>
</dbReference>
<protein>
    <submittedName>
        <fullName evidence="2">Molybdenum cofactor cytidylyltransferase</fullName>
    </submittedName>
</protein>
<dbReference type="Pfam" id="PF12804">
    <property type="entry name" value="NTP_transf_3"/>
    <property type="match status" value="1"/>
</dbReference>
<dbReference type="Gene3D" id="3.90.550.10">
    <property type="entry name" value="Spore Coat Polysaccharide Biosynthesis Protein SpsA, Chain A"/>
    <property type="match status" value="1"/>
</dbReference>
<dbReference type="InterPro" id="IPR029044">
    <property type="entry name" value="Nucleotide-diphossugar_trans"/>
</dbReference>
<gene>
    <name evidence="2" type="ORF">SAMN02745220_02688</name>
</gene>
<dbReference type="PANTHER" id="PTHR43777">
    <property type="entry name" value="MOLYBDENUM COFACTOR CYTIDYLYLTRANSFERASE"/>
    <property type="match status" value="1"/>
</dbReference>
<keyword evidence="2" id="KW-0808">Transferase</keyword>
<dbReference type="CDD" id="cd04182">
    <property type="entry name" value="GT_2_like_f"/>
    <property type="match status" value="1"/>
</dbReference>
<dbReference type="GO" id="GO:0016779">
    <property type="term" value="F:nucleotidyltransferase activity"/>
    <property type="evidence" value="ECO:0007669"/>
    <property type="project" value="UniProtKB-KW"/>
</dbReference>
<evidence type="ECO:0000313" key="3">
    <source>
        <dbReference type="Proteomes" id="UP000184603"/>
    </source>
</evidence>
<sequence length="197" mass="21910">MAKLDAVILAAGLSQRMGRNKLLLPFGESTVIGRFLTNFPYGLFAQVIVVIADQAVEEIARSFPVQICRNEHPEEGKSSSIRLGLEAGESQRGILFSVADQPLLTGATIMKLVEVFRNNPSRIVLPKVGGTSASPVIFPADLRIDLQKLQGDEGGRKVIQNHFERKLAVDFSSPDEFYDIDTDDNYQDILRRWKKSH</sequence>
<feature type="domain" description="MobA-like NTP transferase" evidence="1">
    <location>
        <begin position="6"/>
        <end position="162"/>
    </location>
</feature>
<dbReference type="InterPro" id="IPR025877">
    <property type="entry name" value="MobA-like_NTP_Trfase"/>
</dbReference>
<organism evidence="2 3">
    <name type="scientific">Desulfopila aestuarii DSM 18488</name>
    <dbReference type="NCBI Taxonomy" id="1121416"/>
    <lineage>
        <taxon>Bacteria</taxon>
        <taxon>Pseudomonadati</taxon>
        <taxon>Thermodesulfobacteriota</taxon>
        <taxon>Desulfobulbia</taxon>
        <taxon>Desulfobulbales</taxon>
        <taxon>Desulfocapsaceae</taxon>
        <taxon>Desulfopila</taxon>
    </lineage>
</organism>
<dbReference type="STRING" id="1121416.SAMN02745220_02688"/>
<proteinExistence type="predicted"/>
<dbReference type="Proteomes" id="UP000184603">
    <property type="component" value="Unassembled WGS sequence"/>
</dbReference>
<dbReference type="PANTHER" id="PTHR43777:SF1">
    <property type="entry name" value="MOLYBDENUM COFACTOR CYTIDYLYLTRANSFERASE"/>
    <property type="match status" value="1"/>
</dbReference>
<dbReference type="RefSeq" id="WP_073613971.1">
    <property type="nucleotide sequence ID" value="NZ_FRFE01000012.1"/>
</dbReference>
<evidence type="ECO:0000259" key="1">
    <source>
        <dbReference type="Pfam" id="PF12804"/>
    </source>
</evidence>
<name>A0A1M7Y948_9BACT</name>
<reference evidence="2 3" key="1">
    <citation type="submission" date="2016-12" db="EMBL/GenBank/DDBJ databases">
        <authorList>
            <person name="Song W.-J."/>
            <person name="Kurnit D.M."/>
        </authorList>
    </citation>
    <scope>NUCLEOTIDE SEQUENCE [LARGE SCALE GENOMIC DNA]</scope>
    <source>
        <strain evidence="2 3">DSM 18488</strain>
    </source>
</reference>
<accession>A0A1M7Y948</accession>
<dbReference type="SUPFAM" id="SSF53448">
    <property type="entry name" value="Nucleotide-diphospho-sugar transferases"/>
    <property type="match status" value="1"/>
</dbReference>
<dbReference type="OrthoDB" id="9779263at2"/>
<keyword evidence="3" id="KW-1185">Reference proteome</keyword>
<keyword evidence="2" id="KW-0548">Nucleotidyltransferase</keyword>
<evidence type="ECO:0000313" key="2">
    <source>
        <dbReference type="EMBL" id="SHO49086.1"/>
    </source>
</evidence>
<dbReference type="AlphaFoldDB" id="A0A1M7Y948"/>